<dbReference type="eggNOG" id="COG2740">
    <property type="taxonomic scope" value="Bacteria"/>
</dbReference>
<feature type="domain" description="YlxR" evidence="1">
    <location>
        <begin position="9"/>
        <end position="81"/>
    </location>
</feature>
<dbReference type="HOGENOM" id="CLU_147970_2_1_9"/>
<keyword evidence="3" id="KW-1185">Reference proteome</keyword>
<dbReference type="STRING" id="645991.Sgly_2253"/>
<organism evidence="2 3">
    <name type="scientific">Syntrophobotulus glycolicus (strain DSM 8271 / FlGlyR)</name>
    <dbReference type="NCBI Taxonomy" id="645991"/>
    <lineage>
        <taxon>Bacteria</taxon>
        <taxon>Bacillati</taxon>
        <taxon>Bacillota</taxon>
        <taxon>Clostridia</taxon>
        <taxon>Eubacteriales</taxon>
        <taxon>Desulfitobacteriaceae</taxon>
        <taxon>Syntrophobotulus</taxon>
    </lineage>
</organism>
<dbReference type="InterPro" id="IPR007393">
    <property type="entry name" value="YlxR_dom"/>
</dbReference>
<protein>
    <recommendedName>
        <fullName evidence="1">YlxR domain-containing protein</fullName>
    </recommendedName>
</protein>
<reference evidence="3" key="2">
    <citation type="submission" date="2011-02" db="EMBL/GenBank/DDBJ databases">
        <title>The complete genome of Syntrophobotulus glycolicus DSM 8271.</title>
        <authorList>
            <person name="Lucas S."/>
            <person name="Copeland A."/>
            <person name="Lapidus A."/>
            <person name="Bruce D."/>
            <person name="Goodwin L."/>
            <person name="Pitluck S."/>
            <person name="Kyrpides N."/>
            <person name="Mavromatis K."/>
            <person name="Pagani I."/>
            <person name="Ivanova N."/>
            <person name="Mikhailova N."/>
            <person name="Chertkov O."/>
            <person name="Held B."/>
            <person name="Detter J.C."/>
            <person name="Tapia R."/>
            <person name="Han C."/>
            <person name="Land M."/>
            <person name="Hauser L."/>
            <person name="Markowitz V."/>
            <person name="Cheng J.-F."/>
            <person name="Hugenholtz P."/>
            <person name="Woyke T."/>
            <person name="Wu D."/>
            <person name="Spring S."/>
            <person name="Schroeder M."/>
            <person name="Brambilla E."/>
            <person name="Klenk H.-P."/>
            <person name="Eisen J.A."/>
        </authorList>
    </citation>
    <scope>NUCLEOTIDE SEQUENCE [LARGE SCALE GENOMIC DNA]</scope>
    <source>
        <strain evidence="3">DSM 8271 / FlGlyR</strain>
    </source>
</reference>
<dbReference type="Proteomes" id="UP000007488">
    <property type="component" value="Chromosome"/>
</dbReference>
<dbReference type="Pfam" id="PF04296">
    <property type="entry name" value="YlxR"/>
    <property type="match status" value="1"/>
</dbReference>
<proteinExistence type="predicted"/>
<evidence type="ECO:0000313" key="3">
    <source>
        <dbReference type="Proteomes" id="UP000007488"/>
    </source>
</evidence>
<dbReference type="PANTHER" id="PTHR34215:SF1">
    <property type="entry name" value="YLXR DOMAIN-CONTAINING PROTEIN"/>
    <property type="match status" value="1"/>
</dbReference>
<dbReference type="KEGG" id="sgy:Sgly_2253"/>
<dbReference type="EMBL" id="CP002547">
    <property type="protein sequence ID" value="ADY56542.1"/>
    <property type="molecule type" value="Genomic_DNA"/>
</dbReference>
<reference evidence="2 3" key="1">
    <citation type="journal article" date="2011" name="Stand. Genomic Sci.">
        <title>Complete genome sequence of Syntrophobotulus glycolicus type strain (FlGlyR).</title>
        <authorList>
            <person name="Han C."/>
            <person name="Mwirichia R."/>
            <person name="Chertkov O."/>
            <person name="Held B."/>
            <person name="Lapidus A."/>
            <person name="Nolan M."/>
            <person name="Lucas S."/>
            <person name="Hammon N."/>
            <person name="Deshpande S."/>
            <person name="Cheng J.F."/>
            <person name="Tapia R."/>
            <person name="Goodwin L."/>
            <person name="Pitluck S."/>
            <person name="Huntemann M."/>
            <person name="Liolios K."/>
            <person name="Ivanova N."/>
            <person name="Pagani I."/>
            <person name="Mavromatis K."/>
            <person name="Ovchinikova G."/>
            <person name="Pati A."/>
            <person name="Chen A."/>
            <person name="Palaniappan K."/>
            <person name="Land M."/>
            <person name="Hauser L."/>
            <person name="Brambilla E.M."/>
            <person name="Rohde M."/>
            <person name="Spring S."/>
            <person name="Sikorski J."/>
            <person name="Goker M."/>
            <person name="Woyke T."/>
            <person name="Bristow J."/>
            <person name="Eisen J.A."/>
            <person name="Markowitz V."/>
            <person name="Hugenholtz P."/>
            <person name="Kyrpides N.C."/>
            <person name="Klenk H.P."/>
            <person name="Detter J.C."/>
        </authorList>
    </citation>
    <scope>NUCLEOTIDE SEQUENCE [LARGE SCALE GENOMIC DNA]</scope>
    <source>
        <strain evidence="3">DSM 8271 / FlGlyR</strain>
    </source>
</reference>
<dbReference type="NCBIfam" id="NF047356">
    <property type="entry name" value="RNA_bind_RnpM"/>
    <property type="match status" value="1"/>
</dbReference>
<accession>F0SU92</accession>
<evidence type="ECO:0000259" key="1">
    <source>
        <dbReference type="Pfam" id="PF04296"/>
    </source>
</evidence>
<dbReference type="RefSeq" id="WP_013625407.1">
    <property type="nucleotide sequence ID" value="NC_015172.1"/>
</dbReference>
<dbReference type="AlphaFoldDB" id="F0SU92"/>
<dbReference type="OrthoDB" id="9813251at2"/>
<gene>
    <name evidence="2" type="ordered locus">Sgly_2253</name>
</gene>
<dbReference type="InterPro" id="IPR035931">
    <property type="entry name" value="YlxR-like_sf"/>
</dbReference>
<dbReference type="InterPro" id="IPR037465">
    <property type="entry name" value="YlxR"/>
</dbReference>
<dbReference type="SUPFAM" id="SSF64376">
    <property type="entry name" value="YlxR-like"/>
    <property type="match status" value="1"/>
</dbReference>
<dbReference type="PANTHER" id="PTHR34215">
    <property type="entry name" value="BLL0784 PROTEIN"/>
    <property type="match status" value="1"/>
</dbReference>
<sequence length="88" mass="10069">MKTKKIPMRMCLGCQEMKPKKELLRIVKVQDDVLEFDETSKKNGRGAYLCKDQACLEKAVKQRKFQKILGLDPSEEVLGKLGKQCDLP</sequence>
<evidence type="ECO:0000313" key="2">
    <source>
        <dbReference type="EMBL" id="ADY56542.1"/>
    </source>
</evidence>
<name>F0SU92_SYNGF</name>
<dbReference type="Gene3D" id="3.30.1230.10">
    <property type="entry name" value="YlxR-like"/>
    <property type="match status" value="1"/>
</dbReference>